<reference evidence="13 14" key="1">
    <citation type="submission" date="2018-08" db="EMBL/GenBank/DDBJ databases">
        <title>A genome reference for cultivated species of the human gut microbiota.</title>
        <authorList>
            <person name="Zou Y."/>
            <person name="Xue W."/>
            <person name="Luo G."/>
        </authorList>
    </citation>
    <scope>NUCLEOTIDE SEQUENCE [LARGE SCALE GENOMIC DNA]</scope>
    <source>
        <strain evidence="12 13">AM16-50</strain>
        <strain evidence="11 14">AM50-15</strain>
    </source>
</reference>
<dbReference type="FunFam" id="1.10.287.130:FF:000001">
    <property type="entry name" value="Two-component sensor histidine kinase"/>
    <property type="match status" value="1"/>
</dbReference>
<keyword evidence="6" id="KW-0902">Two-component regulatory system</keyword>
<dbReference type="InterPro" id="IPR003661">
    <property type="entry name" value="HisK_dim/P_dom"/>
</dbReference>
<dbReference type="PANTHER" id="PTHR43711">
    <property type="entry name" value="TWO-COMPONENT HISTIDINE KINASE"/>
    <property type="match status" value="1"/>
</dbReference>
<keyword evidence="4" id="KW-0808">Transferase</keyword>
<dbReference type="InterPro" id="IPR005467">
    <property type="entry name" value="His_kinase_dom"/>
</dbReference>
<feature type="domain" description="Histidine kinase" evidence="9">
    <location>
        <begin position="419"/>
        <end position="633"/>
    </location>
</feature>
<evidence type="ECO:0000256" key="1">
    <source>
        <dbReference type="ARBA" id="ARBA00000085"/>
    </source>
</evidence>
<dbReference type="PROSITE" id="PS50109">
    <property type="entry name" value="HIS_KIN"/>
    <property type="match status" value="1"/>
</dbReference>
<dbReference type="EMBL" id="QRKC01000005">
    <property type="protein sequence ID" value="RHH76645.1"/>
    <property type="molecule type" value="Genomic_DNA"/>
</dbReference>
<dbReference type="PANTHER" id="PTHR43711:SF31">
    <property type="entry name" value="HISTIDINE KINASE"/>
    <property type="match status" value="1"/>
</dbReference>
<dbReference type="Pfam" id="PF00512">
    <property type="entry name" value="HisKA"/>
    <property type="match status" value="1"/>
</dbReference>
<dbReference type="Proteomes" id="UP000283732">
    <property type="component" value="Unassembled WGS sequence"/>
</dbReference>
<accession>A0A3R6AGV8</accession>
<evidence type="ECO:0000256" key="6">
    <source>
        <dbReference type="ARBA" id="ARBA00023012"/>
    </source>
</evidence>
<dbReference type="SMART" id="SM00387">
    <property type="entry name" value="HATPase_c"/>
    <property type="match status" value="1"/>
</dbReference>
<evidence type="ECO:0000256" key="3">
    <source>
        <dbReference type="ARBA" id="ARBA00022553"/>
    </source>
</evidence>
<dbReference type="CDD" id="cd00082">
    <property type="entry name" value="HisKA"/>
    <property type="match status" value="1"/>
</dbReference>
<keyword evidence="8" id="KW-1133">Transmembrane helix</keyword>
<dbReference type="InterPro" id="IPR036890">
    <property type="entry name" value="HATPase_C_sf"/>
</dbReference>
<sequence length="634" mass="72774">MISASSLKIHIYIAMLILALCFPREAKGSSDKKGKELFNVLVIQSYNQSLSAYSKFDKLLHEELEEEQIYSSIHTFYLDCERYNATDEEARMYSFLDTLSFKPDIIISNDDQATYTLMACNHPLGKTIPVVFSGVNFPNWELLEQHPNFTGYWDKPEYLKNIQLIEKLYGRSKILIFKTKEFIGRKAFETLMDNIQGHGIAVYEGLYQTRPQTTSTEIQPGKEGASALYTTSTANLTARQLLWVFEDKPYTACIQIILDFNVLTVGRLANVPNFTVINNGFNDNRGITGGYFTTLQIQADCVAQTAARILKGTSPNDIPIVESPKTFAFDWKEMQRFNIRLSDLPQGSVIYNMPLEVRYLNYIIAGGILLVIAIVYIILHLIYMYYRESERKRQVQLRLIEEKERAEEANKMKSAFLANMSHEIRTPLNAIVGFTNLLQDEKELTDEEKDLFRNTINKNSNLLLKLINDILELSRIESGRMSFAFDDCSLNELLEEIYQTHHLLMPSNIRFLKEFQETELIIHVDRFRFTQVITNFINNAVKFTTKGHILLGAVYKKEEKEVHVFVEDTGKGMSEEAQKKVFERFFKVDEFAQGTGLGLSICQTIAERLDGRITLSSQEGKGSRFTLIIPCRPK</sequence>
<comment type="caution">
    <text evidence="11">The sequence shown here is derived from an EMBL/GenBank/DDBJ whole genome shotgun (WGS) entry which is preliminary data.</text>
</comment>
<evidence type="ECO:0000313" key="10">
    <source>
        <dbReference type="EMBL" id="MTU31073.1"/>
    </source>
</evidence>
<dbReference type="InterPro" id="IPR003594">
    <property type="entry name" value="HATPase_dom"/>
</dbReference>
<evidence type="ECO:0000313" key="13">
    <source>
        <dbReference type="Proteomes" id="UP000283732"/>
    </source>
</evidence>
<dbReference type="Proteomes" id="UP000437446">
    <property type="component" value="Unassembled WGS sequence"/>
</dbReference>
<dbReference type="Pfam" id="PF02518">
    <property type="entry name" value="HATPase_c"/>
    <property type="match status" value="1"/>
</dbReference>
<dbReference type="FunFam" id="3.30.565.10:FF:000006">
    <property type="entry name" value="Sensor histidine kinase WalK"/>
    <property type="match status" value="1"/>
</dbReference>
<keyword evidence="3" id="KW-0597">Phosphoprotein</keyword>
<keyword evidence="8" id="KW-0812">Transmembrane</keyword>
<dbReference type="AlphaFoldDB" id="A0A3R6AGV8"/>
<dbReference type="InterPro" id="IPR004358">
    <property type="entry name" value="Sig_transdc_His_kin-like_C"/>
</dbReference>
<keyword evidence="5 11" id="KW-0418">Kinase</keyword>
<dbReference type="EC" id="2.7.13.3" evidence="2"/>
<dbReference type="SUPFAM" id="SSF47384">
    <property type="entry name" value="Homodimeric domain of signal transducing histidine kinase"/>
    <property type="match status" value="1"/>
</dbReference>
<name>A0A3R6AGV8_9BACT</name>
<evidence type="ECO:0000313" key="12">
    <source>
        <dbReference type="EMBL" id="RHH76645.1"/>
    </source>
</evidence>
<evidence type="ECO:0000256" key="4">
    <source>
        <dbReference type="ARBA" id="ARBA00022679"/>
    </source>
</evidence>
<dbReference type="EMBL" id="WNCR01000017">
    <property type="protein sequence ID" value="MTU31073.1"/>
    <property type="molecule type" value="Genomic_DNA"/>
</dbReference>
<evidence type="ECO:0000313" key="14">
    <source>
        <dbReference type="Proteomes" id="UP000285173"/>
    </source>
</evidence>
<dbReference type="PRINTS" id="PR00344">
    <property type="entry name" value="BCTRLSENSOR"/>
</dbReference>
<organism evidence="11 14">
    <name type="scientific">Parabacteroides merdae</name>
    <dbReference type="NCBI Taxonomy" id="46503"/>
    <lineage>
        <taxon>Bacteria</taxon>
        <taxon>Pseudomonadati</taxon>
        <taxon>Bacteroidota</taxon>
        <taxon>Bacteroidia</taxon>
        <taxon>Bacteroidales</taxon>
        <taxon>Tannerellaceae</taxon>
        <taxon>Parabacteroides</taxon>
    </lineage>
</organism>
<evidence type="ECO:0000259" key="9">
    <source>
        <dbReference type="PROSITE" id="PS50109"/>
    </source>
</evidence>
<dbReference type="InterPro" id="IPR050736">
    <property type="entry name" value="Sensor_HK_Regulatory"/>
</dbReference>
<keyword evidence="7 8" id="KW-0472">Membrane</keyword>
<evidence type="ECO:0000256" key="2">
    <source>
        <dbReference type="ARBA" id="ARBA00012438"/>
    </source>
</evidence>
<dbReference type="EMBL" id="QSEF01000006">
    <property type="protein sequence ID" value="RGZ49755.1"/>
    <property type="molecule type" value="Genomic_DNA"/>
</dbReference>
<evidence type="ECO:0000313" key="15">
    <source>
        <dbReference type="Proteomes" id="UP000437446"/>
    </source>
</evidence>
<dbReference type="SMART" id="SM00388">
    <property type="entry name" value="HisKA"/>
    <property type="match status" value="1"/>
</dbReference>
<proteinExistence type="predicted"/>
<dbReference type="SUPFAM" id="SSF55874">
    <property type="entry name" value="ATPase domain of HSP90 chaperone/DNA topoisomerase II/histidine kinase"/>
    <property type="match status" value="1"/>
</dbReference>
<protein>
    <recommendedName>
        <fullName evidence="2">histidine kinase</fullName>
        <ecNumber evidence="2">2.7.13.3</ecNumber>
    </recommendedName>
</protein>
<dbReference type="Gene3D" id="3.40.50.2300">
    <property type="match status" value="2"/>
</dbReference>
<evidence type="ECO:0000256" key="5">
    <source>
        <dbReference type="ARBA" id="ARBA00022777"/>
    </source>
</evidence>
<evidence type="ECO:0000313" key="11">
    <source>
        <dbReference type="EMBL" id="RGZ49755.1"/>
    </source>
</evidence>
<feature type="transmembrane region" description="Helical" evidence="8">
    <location>
        <begin position="359"/>
        <end position="386"/>
    </location>
</feature>
<comment type="catalytic activity">
    <reaction evidence="1">
        <text>ATP + protein L-histidine = ADP + protein N-phospho-L-histidine.</text>
        <dbReference type="EC" id="2.7.13.3"/>
    </reaction>
</comment>
<dbReference type="InterPro" id="IPR036097">
    <property type="entry name" value="HisK_dim/P_sf"/>
</dbReference>
<dbReference type="Gene3D" id="3.30.565.10">
    <property type="entry name" value="Histidine kinase-like ATPase, C-terminal domain"/>
    <property type="match status" value="1"/>
</dbReference>
<gene>
    <name evidence="12" type="ORF">DW191_11765</name>
    <name evidence="11" type="ORF">DW986_05820</name>
    <name evidence="10" type="ORF">GMD66_18075</name>
</gene>
<reference evidence="10 15" key="2">
    <citation type="journal article" date="2019" name="Nat. Med.">
        <title>A library of human gut bacterial isolates paired with longitudinal multiomics data enables mechanistic microbiome research.</title>
        <authorList>
            <person name="Poyet M."/>
            <person name="Groussin M."/>
            <person name="Gibbons S.M."/>
            <person name="Avila-Pacheco J."/>
            <person name="Jiang X."/>
            <person name="Kearney S.M."/>
            <person name="Perrotta A.R."/>
            <person name="Berdy B."/>
            <person name="Zhao S."/>
            <person name="Lieberman T.D."/>
            <person name="Swanson P.K."/>
            <person name="Smith M."/>
            <person name="Roesemann S."/>
            <person name="Alexander J.E."/>
            <person name="Rich S.A."/>
            <person name="Livny J."/>
            <person name="Vlamakis H."/>
            <person name="Clish C."/>
            <person name="Bullock K."/>
            <person name="Deik A."/>
            <person name="Scott J."/>
            <person name="Pierce K.A."/>
            <person name="Xavier R.J."/>
            <person name="Alm E.J."/>
        </authorList>
    </citation>
    <scope>NUCLEOTIDE SEQUENCE [LARGE SCALE GENOMIC DNA]</scope>
    <source>
        <strain evidence="10 15">BIOML-A25</strain>
    </source>
</reference>
<evidence type="ECO:0000256" key="8">
    <source>
        <dbReference type="SAM" id="Phobius"/>
    </source>
</evidence>
<evidence type="ECO:0000256" key="7">
    <source>
        <dbReference type="ARBA" id="ARBA00023136"/>
    </source>
</evidence>
<dbReference type="GO" id="GO:0000155">
    <property type="term" value="F:phosphorelay sensor kinase activity"/>
    <property type="evidence" value="ECO:0007669"/>
    <property type="project" value="InterPro"/>
</dbReference>
<dbReference type="Proteomes" id="UP000285173">
    <property type="component" value="Unassembled WGS sequence"/>
</dbReference>
<dbReference type="Gene3D" id="1.10.287.130">
    <property type="match status" value="1"/>
</dbReference>